<evidence type="ECO:0000256" key="6">
    <source>
        <dbReference type="ARBA" id="ARBA00022475"/>
    </source>
</evidence>
<dbReference type="GO" id="GO:0034756">
    <property type="term" value="P:regulation of iron ion transport"/>
    <property type="evidence" value="ECO:0007669"/>
    <property type="project" value="TreeGrafter"/>
</dbReference>
<dbReference type="SMART" id="SM00407">
    <property type="entry name" value="IGc1"/>
    <property type="match status" value="1"/>
</dbReference>
<evidence type="ECO:0000256" key="1">
    <source>
        <dbReference type="ARBA" id="ARBA00003622"/>
    </source>
</evidence>
<accession>A0A5N4CSI7</accession>
<dbReference type="SUPFAM" id="SSF54452">
    <property type="entry name" value="MHC antigen-recognition domain"/>
    <property type="match status" value="1"/>
</dbReference>
<comment type="caution">
    <text evidence="20">The sequence shown here is derived from an EMBL/GenBank/DDBJ whole genome shotgun (WGS) entry which is preliminary data.</text>
</comment>
<dbReference type="InterPro" id="IPR050208">
    <property type="entry name" value="MHC_class-I_related"/>
</dbReference>
<dbReference type="FunFam" id="2.60.40.10:FF:000204">
    <property type="entry name" value="Major histocompatibility complex, class I-related protein"/>
    <property type="match status" value="1"/>
</dbReference>
<feature type="transmembrane region" description="Helical" evidence="17">
    <location>
        <begin position="405"/>
        <end position="428"/>
    </location>
</feature>
<evidence type="ECO:0000256" key="9">
    <source>
        <dbReference type="ARBA" id="ARBA00022729"/>
    </source>
</evidence>
<evidence type="ECO:0000256" key="12">
    <source>
        <dbReference type="ARBA" id="ARBA00023065"/>
    </source>
</evidence>
<dbReference type="InterPro" id="IPR011162">
    <property type="entry name" value="MHC_I/II-like_Ag-recog"/>
</dbReference>
<evidence type="ECO:0000313" key="21">
    <source>
        <dbReference type="Proteomes" id="UP000299084"/>
    </source>
</evidence>
<keyword evidence="7" id="KW-0410">Iron transport</keyword>
<keyword evidence="9 18" id="KW-0732">Signal</keyword>
<dbReference type="PANTHER" id="PTHR16675">
    <property type="entry name" value="MHC CLASS I-RELATED"/>
    <property type="match status" value="1"/>
</dbReference>
<dbReference type="Pfam" id="PF07654">
    <property type="entry name" value="C1-set"/>
    <property type="match status" value="1"/>
</dbReference>
<keyword evidence="6" id="KW-1003">Cell membrane</keyword>
<evidence type="ECO:0000313" key="20">
    <source>
        <dbReference type="EMBL" id="KAB1261820.1"/>
    </source>
</evidence>
<dbReference type="InterPro" id="IPR037055">
    <property type="entry name" value="MHC_I-like_Ag-recog_sf"/>
</dbReference>
<sequence>MGPRARPALLLLILLRTVDTQGRPRRTASRMDSEGVWGLCLPVPLSPGSHSLRYLFMGASEPDLGLPLFEALGFVDDQLFVSYDHESRRVEPRTPWVWGQATSQLWLQLSQSLKGWDHMFIVDFWTIMDNHNHSKVPKLGLWPESHTLQVILGCEVHADNSTRGFWKYGYDGQDHLEFCPETLDWRAAEPQAWATKLEWEVNKIRSKQNRAYLERDCPEQLRRLLELGRGVLGQQEREVKVLVFLTWAGRSPLQILPPSRPAPPLVKVSHHVTSAVTTLRCQALNFYPQHITMRWLKDRQPLDAKDAEPENVLPNGDGTYQGWVALAVLPGEEQRYTCQVEHPGLEQPLTASWGMDENQRRGKPGMGGMGVVNIAVRGGSALSWDSSHQLSLTFDLLEPSLSGTLVIGIISGIAVCVIIFTGISFRVLKRRQSSSE</sequence>
<dbReference type="InterPro" id="IPR013783">
    <property type="entry name" value="Ig-like_fold"/>
</dbReference>
<keyword evidence="15" id="KW-0325">Glycoprotein</keyword>
<dbReference type="Proteomes" id="UP000299084">
    <property type="component" value="Unassembled WGS sequence"/>
</dbReference>
<dbReference type="PROSITE" id="PS50835">
    <property type="entry name" value="IG_LIKE"/>
    <property type="match status" value="1"/>
</dbReference>
<feature type="domain" description="Ig-like" evidence="19">
    <location>
        <begin position="263"/>
        <end position="352"/>
    </location>
</feature>
<dbReference type="EMBL" id="JWIN03000020">
    <property type="protein sequence ID" value="KAB1261820.1"/>
    <property type="molecule type" value="Genomic_DNA"/>
</dbReference>
<dbReference type="InterPro" id="IPR011161">
    <property type="entry name" value="MHC_I-like_Ag-recog"/>
</dbReference>
<evidence type="ECO:0000256" key="17">
    <source>
        <dbReference type="SAM" id="Phobius"/>
    </source>
</evidence>
<dbReference type="InterPro" id="IPR001039">
    <property type="entry name" value="MHC_I_a_a1/a2"/>
</dbReference>
<evidence type="ECO:0000256" key="4">
    <source>
        <dbReference type="ARBA" id="ARBA00011632"/>
    </source>
</evidence>
<keyword evidence="21" id="KW-1185">Reference proteome</keyword>
<feature type="signal peptide" evidence="18">
    <location>
        <begin position="1"/>
        <end position="20"/>
    </location>
</feature>
<dbReference type="AlphaFoldDB" id="A0A5N4CSI7"/>
<dbReference type="InterPro" id="IPR036179">
    <property type="entry name" value="Ig-like_dom_sf"/>
</dbReference>
<dbReference type="FunFam" id="3.30.500.10:FF:000001">
    <property type="entry name" value="H-2 class I histocompatibility antigen, alpha chain"/>
    <property type="match status" value="1"/>
</dbReference>
<dbReference type="GO" id="GO:0005615">
    <property type="term" value="C:extracellular space"/>
    <property type="evidence" value="ECO:0007669"/>
    <property type="project" value="TreeGrafter"/>
</dbReference>
<protein>
    <submittedName>
        <fullName evidence="20">Hereditary hemochromatosis protein-like protein</fullName>
    </submittedName>
</protein>
<dbReference type="Gene3D" id="3.30.500.10">
    <property type="entry name" value="MHC class I-like antigen recognition-like"/>
    <property type="match status" value="1"/>
</dbReference>
<dbReference type="SUPFAM" id="SSF48726">
    <property type="entry name" value="Immunoglobulin"/>
    <property type="match status" value="1"/>
</dbReference>
<evidence type="ECO:0000256" key="11">
    <source>
        <dbReference type="ARBA" id="ARBA00023004"/>
    </source>
</evidence>
<dbReference type="GO" id="GO:0006826">
    <property type="term" value="P:iron ion transport"/>
    <property type="evidence" value="ECO:0007669"/>
    <property type="project" value="UniProtKB-KW"/>
</dbReference>
<evidence type="ECO:0000256" key="5">
    <source>
        <dbReference type="ARBA" id="ARBA00022448"/>
    </source>
</evidence>
<comment type="subunit">
    <text evidence="4">Binds TFR through the extracellular domain in a pH-dependent manner.</text>
</comment>
<evidence type="ECO:0000256" key="18">
    <source>
        <dbReference type="SAM" id="SignalP"/>
    </source>
</evidence>
<evidence type="ECO:0000256" key="2">
    <source>
        <dbReference type="ARBA" id="ARBA00004251"/>
    </source>
</evidence>
<dbReference type="GO" id="GO:1990641">
    <property type="term" value="P:response to iron ion starvation"/>
    <property type="evidence" value="ECO:0007669"/>
    <property type="project" value="TreeGrafter"/>
</dbReference>
<keyword evidence="10 17" id="KW-1133">Transmembrane helix</keyword>
<evidence type="ECO:0000259" key="19">
    <source>
        <dbReference type="PROSITE" id="PS50835"/>
    </source>
</evidence>
<keyword evidence="5" id="KW-0813">Transport</keyword>
<dbReference type="PROSITE" id="PS00290">
    <property type="entry name" value="IG_MHC"/>
    <property type="match status" value="1"/>
</dbReference>
<dbReference type="GO" id="GO:0009897">
    <property type="term" value="C:external side of plasma membrane"/>
    <property type="evidence" value="ECO:0007669"/>
    <property type="project" value="TreeGrafter"/>
</dbReference>
<evidence type="ECO:0000256" key="7">
    <source>
        <dbReference type="ARBA" id="ARBA00022496"/>
    </source>
</evidence>
<keyword evidence="14" id="KW-1015">Disulfide bond</keyword>
<keyword evidence="13 17" id="KW-0472">Membrane</keyword>
<evidence type="ECO:0000256" key="8">
    <source>
        <dbReference type="ARBA" id="ARBA00022692"/>
    </source>
</evidence>
<organism evidence="20 21">
    <name type="scientific">Camelus dromedarius</name>
    <name type="common">Dromedary</name>
    <name type="synonym">Arabian camel</name>
    <dbReference type="NCBI Taxonomy" id="9838"/>
    <lineage>
        <taxon>Eukaryota</taxon>
        <taxon>Metazoa</taxon>
        <taxon>Chordata</taxon>
        <taxon>Craniata</taxon>
        <taxon>Vertebrata</taxon>
        <taxon>Euteleostomi</taxon>
        <taxon>Mammalia</taxon>
        <taxon>Eutheria</taxon>
        <taxon>Laurasiatheria</taxon>
        <taxon>Artiodactyla</taxon>
        <taxon>Tylopoda</taxon>
        <taxon>Camelidae</taxon>
        <taxon>Camelus</taxon>
    </lineage>
</organism>
<comment type="subcellular location">
    <subcellularLocation>
        <location evidence="2">Cell membrane</location>
        <topology evidence="2">Single-pass type I membrane protein</topology>
    </subcellularLocation>
</comment>
<dbReference type="PANTHER" id="PTHR16675:SF172">
    <property type="entry name" value="HEREDITARY HEMOCHROMATOSIS PROTEIN"/>
    <property type="match status" value="1"/>
</dbReference>
<dbReference type="GO" id="GO:1990459">
    <property type="term" value="F:transferrin receptor binding"/>
    <property type="evidence" value="ECO:0007669"/>
    <property type="project" value="TreeGrafter"/>
</dbReference>
<keyword evidence="12" id="KW-0406">Ion transport</keyword>
<name>A0A5N4CSI7_CAMDR</name>
<evidence type="ECO:0000256" key="15">
    <source>
        <dbReference type="ARBA" id="ARBA00023180"/>
    </source>
</evidence>
<keyword evidence="11" id="KW-0408">Iron</keyword>
<dbReference type="PRINTS" id="PR01638">
    <property type="entry name" value="MHCCLASSI"/>
</dbReference>
<evidence type="ECO:0000256" key="10">
    <source>
        <dbReference type="ARBA" id="ARBA00022989"/>
    </source>
</evidence>
<dbReference type="Gene3D" id="2.60.40.10">
    <property type="entry name" value="Immunoglobulins"/>
    <property type="match status" value="1"/>
</dbReference>
<dbReference type="InterPro" id="IPR003006">
    <property type="entry name" value="Ig/MHC_CS"/>
</dbReference>
<feature type="chain" id="PRO_5024404627" evidence="18">
    <location>
        <begin position="21"/>
        <end position="436"/>
    </location>
</feature>
<dbReference type="Pfam" id="PF00129">
    <property type="entry name" value="MHC_I"/>
    <property type="match status" value="1"/>
</dbReference>
<comment type="similarity">
    <text evidence="3 16">Belongs to the MHC class I family.</text>
</comment>
<proteinExistence type="inferred from homology"/>
<evidence type="ECO:0000256" key="14">
    <source>
        <dbReference type="ARBA" id="ARBA00023157"/>
    </source>
</evidence>
<evidence type="ECO:0000256" key="16">
    <source>
        <dbReference type="RuleBase" id="RU004439"/>
    </source>
</evidence>
<keyword evidence="8 17" id="KW-0812">Transmembrane</keyword>
<evidence type="ECO:0000256" key="13">
    <source>
        <dbReference type="ARBA" id="ARBA00023136"/>
    </source>
</evidence>
<dbReference type="InterPro" id="IPR007110">
    <property type="entry name" value="Ig-like_dom"/>
</dbReference>
<gene>
    <name evidence="20" type="ORF">Cadr_000022296</name>
</gene>
<reference evidence="20 21" key="1">
    <citation type="journal article" date="2019" name="Mol. Ecol. Resour.">
        <title>Improving Illumina assemblies with Hi-C and long reads: an example with the North African dromedary.</title>
        <authorList>
            <person name="Elbers J.P."/>
            <person name="Rogers M.F."/>
            <person name="Perelman P.L."/>
            <person name="Proskuryakova A.A."/>
            <person name="Serdyukova N.A."/>
            <person name="Johnson W.E."/>
            <person name="Horin P."/>
            <person name="Corander J."/>
            <person name="Murphy D."/>
            <person name="Burger P.A."/>
        </authorList>
    </citation>
    <scope>NUCLEOTIDE SEQUENCE [LARGE SCALE GENOMIC DNA]</scope>
    <source>
        <strain evidence="20">Drom800</strain>
        <tissue evidence="20">Blood</tissue>
    </source>
</reference>
<evidence type="ECO:0000256" key="3">
    <source>
        <dbReference type="ARBA" id="ARBA00006909"/>
    </source>
</evidence>
<comment type="function">
    <text evidence="1">Binds to transferrin receptor (TFR) and reduces its affinity for iron-loaded transferrin.</text>
</comment>
<dbReference type="InterPro" id="IPR003597">
    <property type="entry name" value="Ig_C1-set"/>
</dbReference>